<evidence type="ECO:0000313" key="2">
    <source>
        <dbReference type="EMBL" id="QIW96201.1"/>
    </source>
</evidence>
<feature type="compositionally biased region" description="Basic and acidic residues" evidence="1">
    <location>
        <begin position="61"/>
        <end position="74"/>
    </location>
</feature>
<feature type="region of interest" description="Disordered" evidence="1">
    <location>
        <begin position="280"/>
        <end position="300"/>
    </location>
</feature>
<dbReference type="AlphaFoldDB" id="A0A6H0XN70"/>
<organism evidence="2 3">
    <name type="scientific">Peltaster fructicola</name>
    <dbReference type="NCBI Taxonomy" id="286661"/>
    <lineage>
        <taxon>Eukaryota</taxon>
        <taxon>Fungi</taxon>
        <taxon>Dikarya</taxon>
        <taxon>Ascomycota</taxon>
        <taxon>Pezizomycotina</taxon>
        <taxon>Dothideomycetes</taxon>
        <taxon>Dothideomycetes incertae sedis</taxon>
        <taxon>Peltaster</taxon>
    </lineage>
</organism>
<feature type="region of interest" description="Disordered" evidence="1">
    <location>
        <begin position="99"/>
        <end position="198"/>
    </location>
</feature>
<dbReference type="EMBL" id="CP051139">
    <property type="protein sequence ID" value="QIW96201.1"/>
    <property type="molecule type" value="Genomic_DNA"/>
</dbReference>
<feature type="compositionally biased region" description="Acidic residues" evidence="1">
    <location>
        <begin position="148"/>
        <end position="161"/>
    </location>
</feature>
<evidence type="ECO:0000313" key="3">
    <source>
        <dbReference type="Proteomes" id="UP000503462"/>
    </source>
</evidence>
<evidence type="ECO:0000256" key="1">
    <source>
        <dbReference type="SAM" id="MobiDB-lite"/>
    </source>
</evidence>
<dbReference type="PANTHER" id="PTHR46603">
    <property type="entry name" value="ABSCISSION/NOCUT CHECKPOINT REGULATOR"/>
    <property type="match status" value="1"/>
</dbReference>
<dbReference type="CDD" id="cd19817">
    <property type="entry name" value="Bbox1_ANCHR-like"/>
    <property type="match status" value="1"/>
</dbReference>
<accession>A0A6H0XN70</accession>
<dbReference type="PANTHER" id="PTHR46603:SF1">
    <property type="entry name" value="ABSCISSION_NOCUT CHECKPOINT REGULATOR"/>
    <property type="match status" value="1"/>
</dbReference>
<feature type="compositionally biased region" description="Basic and acidic residues" evidence="1">
    <location>
        <begin position="171"/>
        <end position="186"/>
    </location>
</feature>
<gene>
    <name evidence="2" type="ORF">AMS68_001719</name>
</gene>
<protein>
    <submittedName>
        <fullName evidence="2">Uncharacterized protein</fullName>
    </submittedName>
</protein>
<sequence length="300" mass="33335">MTDHDDRLLARLNALKPSSVTLSTAPSIEIETNKPDTPEDKLSERLKRLRAGESVLTKASPKTEEVQSRSVDHDDLHLHEWQADGNEQSVDDLLAELASNEQAQLKPDDPEDIQRLIREARDALPAEQQDYTSADSQDNNENGTKEEAVDEDKLDEQDADDYIQQVLAELEVERRYAPDDADHSNDEALPSALSDVQVIEPPSYEDSELEARFSKLAMGLPSAPSVAPTVKKQGKPKVKAVSKADDDMDSWCCICNDDGTLQCIDCDNDVYCRSCWTQGHGSGPGQEQGHKAVRYQPKKH</sequence>
<feature type="compositionally biased region" description="Polar residues" evidence="1">
    <location>
        <begin position="129"/>
        <end position="142"/>
    </location>
</feature>
<dbReference type="OrthoDB" id="5407799at2759"/>
<dbReference type="InterPro" id="IPR044553">
    <property type="entry name" value="Bbox1_ANCHR"/>
</dbReference>
<reference evidence="2 3" key="1">
    <citation type="journal article" date="2016" name="Sci. Rep.">
        <title>Peltaster fructicola genome reveals evolution from an invasive phytopathogen to an ectophytic parasite.</title>
        <authorList>
            <person name="Xu C."/>
            <person name="Chen H."/>
            <person name="Gleason M.L."/>
            <person name="Xu J.R."/>
            <person name="Liu H."/>
            <person name="Zhang R."/>
            <person name="Sun G."/>
        </authorList>
    </citation>
    <scope>NUCLEOTIDE SEQUENCE [LARGE SCALE GENOMIC DNA]</scope>
    <source>
        <strain evidence="2 3">LNHT1506</strain>
    </source>
</reference>
<dbReference type="Pfam" id="PF22586">
    <property type="entry name" value="ANCHR-like_BBOX"/>
    <property type="match status" value="1"/>
</dbReference>
<keyword evidence="3" id="KW-1185">Reference proteome</keyword>
<feature type="region of interest" description="Disordered" evidence="1">
    <location>
        <begin position="50"/>
        <end position="74"/>
    </location>
</feature>
<name>A0A6H0XN70_9PEZI</name>
<proteinExistence type="predicted"/>
<feature type="compositionally biased region" description="Basic and acidic residues" evidence="1">
    <location>
        <begin position="106"/>
        <end position="124"/>
    </location>
</feature>
<dbReference type="SUPFAM" id="SSF57845">
    <property type="entry name" value="B-box zinc-binding domain"/>
    <property type="match status" value="1"/>
</dbReference>
<dbReference type="Proteomes" id="UP000503462">
    <property type="component" value="Chromosome 1"/>
</dbReference>
<feature type="compositionally biased region" description="Basic residues" evidence="1">
    <location>
        <begin position="291"/>
        <end position="300"/>
    </location>
</feature>